<accession>A0ABT1H2D9</accession>
<evidence type="ECO:0008006" key="4">
    <source>
        <dbReference type="Google" id="ProtNLM"/>
    </source>
</evidence>
<dbReference type="Proteomes" id="UP001205740">
    <property type="component" value="Unassembled WGS sequence"/>
</dbReference>
<proteinExistence type="predicted"/>
<dbReference type="EMBL" id="JAMTCG010000003">
    <property type="protein sequence ID" value="MCP2160932.1"/>
    <property type="molecule type" value="Genomic_DNA"/>
</dbReference>
<reference evidence="2 3" key="1">
    <citation type="submission" date="2022-06" db="EMBL/GenBank/DDBJ databases">
        <title>Genomic Encyclopedia of Archaeal and Bacterial Type Strains, Phase II (KMG-II): from individual species to whole genera.</title>
        <authorList>
            <person name="Goeker M."/>
        </authorList>
    </citation>
    <scope>NUCLEOTIDE SEQUENCE [LARGE SCALE GENOMIC DNA]</scope>
    <source>
        <strain evidence="2 3">DSM 45037</strain>
    </source>
</reference>
<organism evidence="2 3">
    <name type="scientific">Williamsia serinedens</name>
    <dbReference type="NCBI Taxonomy" id="391736"/>
    <lineage>
        <taxon>Bacteria</taxon>
        <taxon>Bacillati</taxon>
        <taxon>Actinomycetota</taxon>
        <taxon>Actinomycetes</taxon>
        <taxon>Mycobacteriales</taxon>
        <taxon>Nocardiaceae</taxon>
        <taxon>Williamsia</taxon>
    </lineage>
</organism>
<evidence type="ECO:0000313" key="2">
    <source>
        <dbReference type="EMBL" id="MCP2160932.1"/>
    </source>
</evidence>
<gene>
    <name evidence="2" type="ORF">LX12_002119</name>
</gene>
<protein>
    <recommendedName>
        <fullName evidence="4">Secreted protein</fullName>
    </recommendedName>
</protein>
<keyword evidence="1" id="KW-1133">Transmembrane helix</keyword>
<evidence type="ECO:0000313" key="3">
    <source>
        <dbReference type="Proteomes" id="UP001205740"/>
    </source>
</evidence>
<name>A0ABT1H2D9_9NOCA</name>
<keyword evidence="3" id="KW-1185">Reference proteome</keyword>
<dbReference type="RefSeq" id="WP_253654485.1">
    <property type="nucleotide sequence ID" value="NZ_BAAAOE010000003.1"/>
</dbReference>
<comment type="caution">
    <text evidence="2">The sequence shown here is derived from an EMBL/GenBank/DDBJ whole genome shotgun (WGS) entry which is preliminary data.</text>
</comment>
<keyword evidence="1" id="KW-0472">Membrane</keyword>
<feature type="transmembrane region" description="Helical" evidence="1">
    <location>
        <begin position="12"/>
        <end position="33"/>
    </location>
</feature>
<evidence type="ECO:0000256" key="1">
    <source>
        <dbReference type="SAM" id="Phobius"/>
    </source>
</evidence>
<keyword evidence="1" id="KW-0812">Transmembrane</keyword>
<sequence>MTDVRRRATWPLLVAVVVIVVLLVAVVVVAVIGGRGAVRTSADVAVGGCVVVNDRGNDAVAVDAVGCTGDGMTFYVAARPTGRAGCPAVTDPARLAPDLRVELGGDAICLVPDLRQGRCYLLPAARDGSSAARRAARYERKGCSTVAGTADSPIYAVTRRADGATRVDCPAGQIGWGTGRPRPIAYCLTPTRAG</sequence>